<organism evidence="1 2">
    <name type="scientific">Paramecium sonneborni</name>
    <dbReference type="NCBI Taxonomy" id="65129"/>
    <lineage>
        <taxon>Eukaryota</taxon>
        <taxon>Sar</taxon>
        <taxon>Alveolata</taxon>
        <taxon>Ciliophora</taxon>
        <taxon>Intramacronucleata</taxon>
        <taxon>Oligohymenophorea</taxon>
        <taxon>Peniculida</taxon>
        <taxon>Parameciidae</taxon>
        <taxon>Paramecium</taxon>
    </lineage>
</organism>
<evidence type="ECO:0000313" key="1">
    <source>
        <dbReference type="EMBL" id="CAD8122841.1"/>
    </source>
</evidence>
<comment type="caution">
    <text evidence="1">The sequence shown here is derived from an EMBL/GenBank/DDBJ whole genome shotgun (WGS) entry which is preliminary data.</text>
</comment>
<proteinExistence type="predicted"/>
<accession>A0A8S1R401</accession>
<sequence>MQKNIIKQLNIKQEDKKQDKQLAQWKQIILSKYKKNQKQKKNNKDLEKDHRNKLLATLAIIILRNTRFQKILKKKIEMMSNKERRIIKKRKRIRKENYKEIDTNRIIMRSHLIRGDQQIQ</sequence>
<dbReference type="EMBL" id="CAJJDN010000141">
    <property type="protein sequence ID" value="CAD8122841.1"/>
    <property type="molecule type" value="Genomic_DNA"/>
</dbReference>
<evidence type="ECO:0000313" key="2">
    <source>
        <dbReference type="Proteomes" id="UP000692954"/>
    </source>
</evidence>
<name>A0A8S1R401_9CILI</name>
<protein>
    <submittedName>
        <fullName evidence="1">Uncharacterized protein</fullName>
    </submittedName>
</protein>
<gene>
    <name evidence="1" type="ORF">PSON_ATCC_30995.1.T1410004</name>
</gene>
<keyword evidence="2" id="KW-1185">Reference proteome</keyword>
<dbReference type="AlphaFoldDB" id="A0A8S1R401"/>
<dbReference type="Proteomes" id="UP000692954">
    <property type="component" value="Unassembled WGS sequence"/>
</dbReference>
<reference evidence="1" key="1">
    <citation type="submission" date="2021-01" db="EMBL/GenBank/DDBJ databases">
        <authorList>
            <consortium name="Genoscope - CEA"/>
            <person name="William W."/>
        </authorList>
    </citation>
    <scope>NUCLEOTIDE SEQUENCE</scope>
</reference>